<keyword evidence="1" id="KW-1133">Transmembrane helix</keyword>
<organism evidence="2 3">
    <name type="scientific">Vagococcus hydrophili</name>
    <dbReference type="NCBI Taxonomy" id="2714947"/>
    <lineage>
        <taxon>Bacteria</taxon>
        <taxon>Bacillati</taxon>
        <taxon>Bacillota</taxon>
        <taxon>Bacilli</taxon>
        <taxon>Lactobacillales</taxon>
        <taxon>Enterococcaceae</taxon>
        <taxon>Vagococcus</taxon>
    </lineage>
</organism>
<evidence type="ECO:0000256" key="1">
    <source>
        <dbReference type="SAM" id="Phobius"/>
    </source>
</evidence>
<evidence type="ECO:0000313" key="2">
    <source>
        <dbReference type="EMBL" id="QIL48175.1"/>
    </source>
</evidence>
<gene>
    <name evidence="2" type="ORF">G7082_06565</name>
</gene>
<dbReference type="KEGG" id="vhy:G7082_06565"/>
<proteinExistence type="predicted"/>
<dbReference type="AlphaFoldDB" id="A0A6G8ATB1"/>
<feature type="transmembrane region" description="Helical" evidence="1">
    <location>
        <begin position="143"/>
        <end position="166"/>
    </location>
</feature>
<keyword evidence="3" id="KW-1185">Reference proteome</keyword>
<evidence type="ECO:0008006" key="4">
    <source>
        <dbReference type="Google" id="ProtNLM"/>
    </source>
</evidence>
<evidence type="ECO:0000313" key="3">
    <source>
        <dbReference type="Proteomes" id="UP000501747"/>
    </source>
</evidence>
<accession>A0A6G8ATB1</accession>
<dbReference type="RefSeq" id="WP_166034323.1">
    <property type="nucleotide sequence ID" value="NZ_CP049887.1"/>
</dbReference>
<feature type="transmembrane region" description="Helical" evidence="1">
    <location>
        <begin position="21"/>
        <end position="39"/>
    </location>
</feature>
<dbReference type="Proteomes" id="UP000501747">
    <property type="component" value="Chromosome"/>
</dbReference>
<name>A0A6G8ATB1_9ENTE</name>
<keyword evidence="1" id="KW-0472">Membrane</keyword>
<feature type="transmembrane region" description="Helical" evidence="1">
    <location>
        <begin position="114"/>
        <end position="137"/>
    </location>
</feature>
<sequence length="183" mass="20443">MKVKNFKRLSRVLEAIFKVQSIIVGLMAVFIVIGLITGMKQDVVKSLNLSVDGINLFSGGGGKGHLANSDHYLALCVSGFFKRGVQSYILWQAGIFFSIMRYEKQPFTLTVYRLLRKIGIMLIAVDIIAPLIYYIIINVLMTSGYQIVIGTFTAQSVIGLVIYFMAEVIRYGITLQKFTNDVV</sequence>
<dbReference type="EMBL" id="CP049887">
    <property type="protein sequence ID" value="QIL48175.1"/>
    <property type="molecule type" value="Genomic_DNA"/>
</dbReference>
<keyword evidence="1" id="KW-0812">Transmembrane</keyword>
<protein>
    <recommendedName>
        <fullName evidence="4">DUF2975 domain-containing protein</fullName>
    </recommendedName>
</protein>
<reference evidence="2 3" key="1">
    <citation type="submission" date="2020-03" db="EMBL/GenBank/DDBJ databases">
        <title>Vagococcus sp. nov., isolated from beetles.</title>
        <authorList>
            <person name="Hyun D.-W."/>
            <person name="Bae J.-W."/>
        </authorList>
    </citation>
    <scope>NUCLEOTIDE SEQUENCE [LARGE SCALE GENOMIC DNA]</scope>
    <source>
        <strain evidence="2 3">HDW17B</strain>
    </source>
</reference>